<dbReference type="InterPro" id="IPR048846">
    <property type="entry name" value="PaaX-like_central"/>
</dbReference>
<evidence type="ECO:0000313" key="3">
    <source>
        <dbReference type="Proteomes" id="UP000179214"/>
    </source>
</evidence>
<dbReference type="Pfam" id="PF20803">
    <property type="entry name" value="PaaX_M"/>
    <property type="match status" value="1"/>
</dbReference>
<organism evidence="2 3">
    <name type="scientific">Candidatus Staskawiczbacteria bacterium RIFCSPHIGHO2_12_FULL_38_11</name>
    <dbReference type="NCBI Taxonomy" id="1802209"/>
    <lineage>
        <taxon>Bacteria</taxon>
        <taxon>Candidatus Staskawicziibacteriota</taxon>
    </lineage>
</organism>
<evidence type="ECO:0000259" key="1">
    <source>
        <dbReference type="Pfam" id="PF20803"/>
    </source>
</evidence>
<dbReference type="Gene3D" id="3.30.70.2650">
    <property type="match status" value="1"/>
</dbReference>
<protein>
    <recommendedName>
        <fullName evidence="1">Transcriptional repressor PaaX-like central Cas2-like domain-containing protein</fullName>
    </recommendedName>
</protein>
<dbReference type="SUPFAM" id="SSF143430">
    <property type="entry name" value="TTP0101/SSO1404-like"/>
    <property type="match status" value="1"/>
</dbReference>
<proteinExistence type="predicted"/>
<dbReference type="EMBL" id="MHOV01000024">
    <property type="protein sequence ID" value="OGZ69896.1"/>
    <property type="molecule type" value="Genomic_DNA"/>
</dbReference>
<accession>A0A1G2I511</accession>
<evidence type="ECO:0000313" key="2">
    <source>
        <dbReference type="EMBL" id="OGZ69896.1"/>
    </source>
</evidence>
<sequence length="180" mass="21801">MDNSVKEKIVLLLMAGVALGFSRSAFQHYRIYKAVGKEWQKINRQKLEKEIQNLYRSKLVKEKKNPDGSFTFVLSDKGKLKALTYHFSEIKIKKQDWDKKWRVVFFDIPEKYRWGRDALRRKLKELGFYELQKSVFVFPYHCEDEIDFIIEYYGIRKHVRYGVFDYIDNDLHLKENFKLN</sequence>
<reference evidence="2 3" key="1">
    <citation type="journal article" date="2016" name="Nat. Commun.">
        <title>Thousands of microbial genomes shed light on interconnected biogeochemical processes in an aquifer system.</title>
        <authorList>
            <person name="Anantharaman K."/>
            <person name="Brown C.T."/>
            <person name="Hug L.A."/>
            <person name="Sharon I."/>
            <person name="Castelle C.J."/>
            <person name="Probst A.J."/>
            <person name="Thomas B.C."/>
            <person name="Singh A."/>
            <person name="Wilkins M.J."/>
            <person name="Karaoz U."/>
            <person name="Brodie E.L."/>
            <person name="Williams K.H."/>
            <person name="Hubbard S.S."/>
            <person name="Banfield J.F."/>
        </authorList>
    </citation>
    <scope>NUCLEOTIDE SEQUENCE [LARGE SCALE GENOMIC DNA]</scope>
</reference>
<comment type="caution">
    <text evidence="2">The sequence shown here is derived from an EMBL/GenBank/DDBJ whole genome shotgun (WGS) entry which is preliminary data.</text>
</comment>
<dbReference type="Proteomes" id="UP000179214">
    <property type="component" value="Unassembled WGS sequence"/>
</dbReference>
<dbReference type="AlphaFoldDB" id="A0A1G2I511"/>
<feature type="domain" description="Transcriptional repressor PaaX-like central Cas2-like" evidence="1">
    <location>
        <begin position="95"/>
        <end position="163"/>
    </location>
</feature>
<gene>
    <name evidence="2" type="ORF">A3F47_01135</name>
</gene>
<name>A0A1G2I511_9BACT</name>